<organism evidence="1">
    <name type="scientific">hydrothermal vent metagenome</name>
    <dbReference type="NCBI Taxonomy" id="652676"/>
    <lineage>
        <taxon>unclassified sequences</taxon>
        <taxon>metagenomes</taxon>
        <taxon>ecological metagenomes</taxon>
    </lineage>
</organism>
<sequence length="54" mass="6320">MKFGLSNWLTISKFIGAEELCFNQVVMILKYFESVFWGGFLFQIGIELFLHVNN</sequence>
<name>A0A3B0TSH8_9ZZZZ</name>
<proteinExistence type="predicted"/>
<accession>A0A3B0TSH8</accession>
<dbReference type="AlphaFoldDB" id="A0A3B0TSH8"/>
<feature type="non-terminal residue" evidence="1">
    <location>
        <position position="54"/>
    </location>
</feature>
<reference evidence="1" key="1">
    <citation type="submission" date="2018-06" db="EMBL/GenBank/DDBJ databases">
        <authorList>
            <person name="Zhirakovskaya E."/>
        </authorList>
    </citation>
    <scope>NUCLEOTIDE SEQUENCE</scope>
</reference>
<protein>
    <submittedName>
        <fullName evidence="1">Uncharacterized protein</fullName>
    </submittedName>
</protein>
<gene>
    <name evidence="1" type="ORF">MNBD_ALPHA11-1518</name>
</gene>
<evidence type="ECO:0000313" key="1">
    <source>
        <dbReference type="EMBL" id="VAW17412.1"/>
    </source>
</evidence>
<dbReference type="EMBL" id="UOEQ01000135">
    <property type="protein sequence ID" value="VAW17412.1"/>
    <property type="molecule type" value="Genomic_DNA"/>
</dbReference>